<dbReference type="KEGG" id="mmab:HQ865_15950"/>
<gene>
    <name evidence="9" type="ORF">HQ865_15950</name>
</gene>
<protein>
    <submittedName>
        <fullName evidence="9">ABC transporter permease</fullName>
    </submittedName>
</protein>
<proteinExistence type="predicted"/>
<dbReference type="RefSeq" id="WP_173415851.1">
    <property type="nucleotide sequence ID" value="NZ_CP054139.1"/>
</dbReference>
<dbReference type="InterPro" id="IPR003838">
    <property type="entry name" value="ABC3_permease_C"/>
</dbReference>
<feature type="transmembrane region" description="Helical" evidence="6">
    <location>
        <begin position="21"/>
        <end position="41"/>
    </location>
</feature>
<dbReference type="PROSITE" id="PS51257">
    <property type="entry name" value="PROKAR_LIPOPROTEIN"/>
    <property type="match status" value="1"/>
</dbReference>
<sequence length="790" mass="87098">MILNYFKIAWRNLVRNKTNTIINLTGLAIGLACSLLMLLWVQSELNVDAGHANGAYLYKVYEREYLDGKVEGDYDTPGLMADLLKKDIPEVQYAAGLEEGNDSFTFRSANKVLKMEGTYAGADFFRMFSYPLLQGTAQTALNTPAGIAISKKMAGIFFGTPAAAMGKTLRFENRKDLVVTAVFDNLPANASRTFDYLINWQQFVADYPGVKNFGNSGELTFVQLRPDADLARVNKKLKNVLEPYAPHKGDFRVEHYLQRFDEAYLHAHFTNGQVDGGRIAYVHLFSIVAIFVLLIACVNFMNLTTAQSVKRAREIGVRKVMGAVRGVLIRQFIGESLMLTTLAVIAALLLMVMVLPVFNQVTQKQIVLPFSDWIFWSKLIVLTLVTGLIAGSYPALFLSSFNPVKVLKGVLKIGQSAIWFRKGLVVFQFVLSSVLIIATIVVSKQVNYIQTTNIGYDKENLVYVPIEGDLGKNYEAFKNAALNMPGIASVSKMGTSPSFIDDGTTNIDWEDKNPNATVSFAFAAVGYDFIRTMKGSLIAGRDFSTSYPSDSVNYIINETALAKIGYTDPIGRTFTQWGVKGKIIGVVKDFHFESLHTRIRPMVIRLMETRRGDGYILARIKPGQTPAALAGIKSLCAKLNPAFPFSYTFSDQAYLKLYQSEAVVGTLSNGFAILAVFISCLGLLGLAMFTAQQRVKELGIRKVLGASVASLFKLMSGEFLALVAVALLVATPLAWYCVHVWLQGFAYQTPVPWWIFGLAAILMLGIALLTVSLQAIKAALVNPVKSLRSE</sequence>
<dbReference type="InterPro" id="IPR050250">
    <property type="entry name" value="Macrolide_Exporter_MacB"/>
</dbReference>
<organism evidence="9 10">
    <name type="scientific">Mucilaginibacter mali</name>
    <dbReference type="NCBI Taxonomy" id="2740462"/>
    <lineage>
        <taxon>Bacteria</taxon>
        <taxon>Pseudomonadati</taxon>
        <taxon>Bacteroidota</taxon>
        <taxon>Sphingobacteriia</taxon>
        <taxon>Sphingobacteriales</taxon>
        <taxon>Sphingobacteriaceae</taxon>
        <taxon>Mucilaginibacter</taxon>
    </lineage>
</organism>
<feature type="transmembrane region" description="Helical" evidence="6">
    <location>
        <begin position="719"/>
        <end position="741"/>
    </location>
</feature>
<keyword evidence="2" id="KW-1003">Cell membrane</keyword>
<dbReference type="PANTHER" id="PTHR30572:SF18">
    <property type="entry name" value="ABC-TYPE MACROLIDE FAMILY EXPORT SYSTEM PERMEASE COMPONENT 2"/>
    <property type="match status" value="1"/>
</dbReference>
<accession>A0A7D4QAY4</accession>
<evidence type="ECO:0000256" key="2">
    <source>
        <dbReference type="ARBA" id="ARBA00022475"/>
    </source>
</evidence>
<evidence type="ECO:0000256" key="1">
    <source>
        <dbReference type="ARBA" id="ARBA00004651"/>
    </source>
</evidence>
<dbReference type="AlphaFoldDB" id="A0A7D4QAY4"/>
<keyword evidence="4 6" id="KW-1133">Transmembrane helix</keyword>
<feature type="domain" description="ABC3 transporter permease C-terminal" evidence="7">
    <location>
        <begin position="287"/>
        <end position="403"/>
    </location>
</feature>
<feature type="domain" description="MacB-like periplasmic core" evidence="8">
    <location>
        <begin position="20"/>
        <end position="239"/>
    </location>
</feature>
<feature type="transmembrane region" description="Helical" evidence="6">
    <location>
        <begin position="670"/>
        <end position="691"/>
    </location>
</feature>
<dbReference type="EMBL" id="CP054139">
    <property type="protein sequence ID" value="QKJ31185.1"/>
    <property type="molecule type" value="Genomic_DNA"/>
</dbReference>
<dbReference type="Pfam" id="PF12704">
    <property type="entry name" value="MacB_PCD"/>
    <property type="match status" value="1"/>
</dbReference>
<evidence type="ECO:0000259" key="8">
    <source>
        <dbReference type="Pfam" id="PF12704"/>
    </source>
</evidence>
<keyword evidence="10" id="KW-1185">Reference proteome</keyword>
<evidence type="ECO:0000256" key="4">
    <source>
        <dbReference type="ARBA" id="ARBA00022989"/>
    </source>
</evidence>
<comment type="subcellular location">
    <subcellularLocation>
        <location evidence="1">Cell membrane</location>
        <topology evidence="1">Multi-pass membrane protein</topology>
    </subcellularLocation>
</comment>
<evidence type="ECO:0000259" key="7">
    <source>
        <dbReference type="Pfam" id="PF02687"/>
    </source>
</evidence>
<dbReference type="Pfam" id="PF02687">
    <property type="entry name" value="FtsX"/>
    <property type="match status" value="2"/>
</dbReference>
<name>A0A7D4QAY4_9SPHI</name>
<keyword evidence="3 6" id="KW-0812">Transmembrane</keyword>
<feature type="transmembrane region" description="Helical" evidence="6">
    <location>
        <begin position="419"/>
        <end position="442"/>
    </location>
</feature>
<feature type="transmembrane region" description="Helical" evidence="6">
    <location>
        <begin position="753"/>
        <end position="776"/>
    </location>
</feature>
<dbReference type="Proteomes" id="UP000505355">
    <property type="component" value="Chromosome"/>
</dbReference>
<dbReference type="PANTHER" id="PTHR30572">
    <property type="entry name" value="MEMBRANE COMPONENT OF TRANSPORTER-RELATED"/>
    <property type="match status" value="1"/>
</dbReference>
<evidence type="ECO:0000256" key="5">
    <source>
        <dbReference type="ARBA" id="ARBA00023136"/>
    </source>
</evidence>
<feature type="transmembrane region" description="Helical" evidence="6">
    <location>
        <begin position="373"/>
        <end position="398"/>
    </location>
</feature>
<keyword evidence="5 6" id="KW-0472">Membrane</keyword>
<evidence type="ECO:0000313" key="10">
    <source>
        <dbReference type="Proteomes" id="UP000505355"/>
    </source>
</evidence>
<dbReference type="GO" id="GO:0005886">
    <property type="term" value="C:plasma membrane"/>
    <property type="evidence" value="ECO:0007669"/>
    <property type="project" value="UniProtKB-SubCell"/>
</dbReference>
<evidence type="ECO:0000256" key="3">
    <source>
        <dbReference type="ARBA" id="ARBA00022692"/>
    </source>
</evidence>
<dbReference type="GO" id="GO:0022857">
    <property type="term" value="F:transmembrane transporter activity"/>
    <property type="evidence" value="ECO:0007669"/>
    <property type="project" value="TreeGrafter"/>
</dbReference>
<feature type="transmembrane region" description="Helical" evidence="6">
    <location>
        <begin position="337"/>
        <end position="358"/>
    </location>
</feature>
<dbReference type="InterPro" id="IPR025857">
    <property type="entry name" value="MacB_PCD"/>
</dbReference>
<evidence type="ECO:0000256" key="6">
    <source>
        <dbReference type="SAM" id="Phobius"/>
    </source>
</evidence>
<feature type="domain" description="ABC3 transporter permease C-terminal" evidence="7">
    <location>
        <begin position="670"/>
        <end position="779"/>
    </location>
</feature>
<feature type="transmembrane region" description="Helical" evidence="6">
    <location>
        <begin position="280"/>
        <end position="303"/>
    </location>
</feature>
<reference evidence="9 10" key="1">
    <citation type="submission" date="2020-05" db="EMBL/GenBank/DDBJ databases">
        <title>Mucilaginibacter mali sp. nov.</title>
        <authorList>
            <person name="Kim H.S."/>
            <person name="Lee K.C."/>
            <person name="Suh M.K."/>
            <person name="Kim J.-S."/>
            <person name="Han K.-I."/>
            <person name="Eom M.K."/>
            <person name="Shin Y.K."/>
            <person name="Lee J.-S."/>
        </authorList>
    </citation>
    <scope>NUCLEOTIDE SEQUENCE [LARGE SCALE GENOMIC DNA]</scope>
    <source>
        <strain evidence="9 10">G2-14</strain>
    </source>
</reference>
<evidence type="ECO:0000313" key="9">
    <source>
        <dbReference type="EMBL" id="QKJ31185.1"/>
    </source>
</evidence>